<sequence>MKTFLFDIGNVLTNFDFQKLLQAYSDHSGRSLEPQSDRDEEMYVSVEKGLLSEADYVAYLNEAKGLNWTTDNLHLIWQEIFSLNETGNRLFDKAKRSDARVYTLSNIADYHIRAIENNWNGFFEGTTGLFMSYRMGVRKPDPRIYEMVLKELGVSGSQCFFIDDLAENVATAREQGIEAHQFIPENYEEIERKAHDFFGW</sequence>
<dbReference type="CDD" id="cd02603">
    <property type="entry name" value="HAD_sEH-N_like"/>
    <property type="match status" value="1"/>
</dbReference>
<evidence type="ECO:0000313" key="2">
    <source>
        <dbReference type="Proteomes" id="UP001290861"/>
    </source>
</evidence>
<dbReference type="Proteomes" id="UP001290861">
    <property type="component" value="Unassembled WGS sequence"/>
</dbReference>
<keyword evidence="2" id="KW-1185">Reference proteome</keyword>
<dbReference type="PANTHER" id="PTHR43611:SF3">
    <property type="entry name" value="FLAVIN MONONUCLEOTIDE HYDROLASE 1, CHLOROPLATIC"/>
    <property type="match status" value="1"/>
</dbReference>
<dbReference type="Gene3D" id="3.40.50.1000">
    <property type="entry name" value="HAD superfamily/HAD-like"/>
    <property type="match status" value="1"/>
</dbReference>
<dbReference type="PANTHER" id="PTHR43611">
    <property type="entry name" value="ALPHA-D-GLUCOSE 1-PHOSPHATE PHOSPHATASE"/>
    <property type="match status" value="1"/>
</dbReference>
<dbReference type="InterPro" id="IPR023198">
    <property type="entry name" value="PGP-like_dom2"/>
</dbReference>
<dbReference type="EMBL" id="JARVCO010000012">
    <property type="protein sequence ID" value="MDZ8119920.1"/>
    <property type="molecule type" value="Genomic_DNA"/>
</dbReference>
<dbReference type="NCBIfam" id="TIGR01509">
    <property type="entry name" value="HAD-SF-IA-v3"/>
    <property type="match status" value="1"/>
</dbReference>
<protein>
    <submittedName>
        <fullName evidence="1">HAD family phosphatase</fullName>
    </submittedName>
</protein>
<dbReference type="SUPFAM" id="SSF56784">
    <property type="entry name" value="HAD-like"/>
    <property type="match status" value="1"/>
</dbReference>
<dbReference type="RefSeq" id="WP_322609702.1">
    <property type="nucleotide sequence ID" value="NZ_JARVCO010000012.1"/>
</dbReference>
<dbReference type="Gene3D" id="1.10.150.240">
    <property type="entry name" value="Putative phosphatase, domain 2"/>
    <property type="match status" value="1"/>
</dbReference>
<reference evidence="1 2" key="1">
    <citation type="journal article" date="2024" name="Appl. Environ. Microbiol.">
        <title>Pontiella agarivorans sp. nov., a novel marine anaerobic bacterium capable of degrading macroalgal polysaccharides and fixing nitrogen.</title>
        <authorList>
            <person name="Liu N."/>
            <person name="Kivenson V."/>
            <person name="Peng X."/>
            <person name="Cui Z."/>
            <person name="Lankiewicz T.S."/>
            <person name="Gosselin K.M."/>
            <person name="English C.J."/>
            <person name="Blair E.M."/>
            <person name="O'Malley M.A."/>
            <person name="Valentine D.L."/>
        </authorList>
    </citation>
    <scope>NUCLEOTIDE SEQUENCE [LARGE SCALE GENOMIC DNA]</scope>
    <source>
        <strain evidence="1 2">NLcol2</strain>
    </source>
</reference>
<accession>A0ABU5N0E3</accession>
<proteinExistence type="predicted"/>
<dbReference type="Pfam" id="PF00702">
    <property type="entry name" value="Hydrolase"/>
    <property type="match status" value="1"/>
</dbReference>
<dbReference type="InterPro" id="IPR006439">
    <property type="entry name" value="HAD-SF_hydro_IA"/>
</dbReference>
<dbReference type="InterPro" id="IPR023214">
    <property type="entry name" value="HAD_sf"/>
</dbReference>
<gene>
    <name evidence="1" type="ORF">P9H32_14920</name>
</gene>
<evidence type="ECO:0000313" key="1">
    <source>
        <dbReference type="EMBL" id="MDZ8119920.1"/>
    </source>
</evidence>
<dbReference type="InterPro" id="IPR036412">
    <property type="entry name" value="HAD-like_sf"/>
</dbReference>
<organism evidence="1 2">
    <name type="scientific">Pontiella agarivorans</name>
    <dbReference type="NCBI Taxonomy" id="3038953"/>
    <lineage>
        <taxon>Bacteria</taxon>
        <taxon>Pseudomonadati</taxon>
        <taxon>Kiritimatiellota</taxon>
        <taxon>Kiritimatiellia</taxon>
        <taxon>Kiritimatiellales</taxon>
        <taxon>Pontiellaceae</taxon>
        <taxon>Pontiella</taxon>
    </lineage>
</organism>
<comment type="caution">
    <text evidence="1">The sequence shown here is derived from an EMBL/GenBank/DDBJ whole genome shotgun (WGS) entry which is preliminary data.</text>
</comment>
<name>A0ABU5N0E3_9BACT</name>